<dbReference type="PIRSF" id="PIRSF006621">
    <property type="entry name" value="Dus"/>
    <property type="match status" value="1"/>
</dbReference>
<keyword evidence="18" id="KW-1185">Reference proteome</keyword>
<dbReference type="InterPro" id="IPR024036">
    <property type="entry name" value="tRNA-dHydroUridine_Synthase_C"/>
</dbReference>
<evidence type="ECO:0000313" key="17">
    <source>
        <dbReference type="EMBL" id="SEP53024.1"/>
    </source>
</evidence>
<evidence type="ECO:0000256" key="9">
    <source>
        <dbReference type="ARBA" id="ARBA00023002"/>
    </source>
</evidence>
<evidence type="ECO:0000259" key="16">
    <source>
        <dbReference type="Pfam" id="PF01207"/>
    </source>
</evidence>
<feature type="binding site" evidence="14">
    <location>
        <position position="167"/>
    </location>
    <ligand>
        <name>FMN</name>
        <dbReference type="ChEBI" id="CHEBI:58210"/>
    </ligand>
</feature>
<feature type="binding site" evidence="14">
    <location>
        <begin position="253"/>
        <end position="254"/>
    </location>
    <ligand>
        <name>FMN</name>
        <dbReference type="ChEBI" id="CHEBI:58210"/>
    </ligand>
</feature>
<comment type="function">
    <text evidence="2 12">Catalyzes the synthesis of 5,6-dihydrouridine (D), a modified base found in the D-loop of most tRNAs, via the reduction of the C5-C6 double bond in target uridines.</text>
</comment>
<comment type="catalytic activity">
    <reaction evidence="10">
        <text>a 5,6-dihydrouridine in tRNA + NADP(+) = a uridine in tRNA + NADPH + H(+)</text>
        <dbReference type="Rhea" id="RHEA:23624"/>
        <dbReference type="Rhea" id="RHEA-COMP:13339"/>
        <dbReference type="Rhea" id="RHEA-COMP:13887"/>
        <dbReference type="ChEBI" id="CHEBI:15378"/>
        <dbReference type="ChEBI" id="CHEBI:57783"/>
        <dbReference type="ChEBI" id="CHEBI:58349"/>
        <dbReference type="ChEBI" id="CHEBI:65315"/>
        <dbReference type="ChEBI" id="CHEBI:74443"/>
    </reaction>
</comment>
<evidence type="ECO:0000256" key="6">
    <source>
        <dbReference type="ARBA" id="ARBA00022694"/>
    </source>
</evidence>
<feature type="binding site" evidence="14">
    <location>
        <position position="94"/>
    </location>
    <ligand>
        <name>FMN</name>
        <dbReference type="ChEBI" id="CHEBI:58210"/>
    </ligand>
</feature>
<evidence type="ECO:0000313" key="18">
    <source>
        <dbReference type="Proteomes" id="UP000198582"/>
    </source>
</evidence>
<keyword evidence="9 12" id="KW-0560">Oxidoreductase</keyword>
<dbReference type="Proteomes" id="UP000198582">
    <property type="component" value="Unassembled WGS sequence"/>
</dbReference>
<sequence>MPLVDVVDATSDNGAVTATLSKPALKIGPYEVDPPVVLAPMAGITNVAFRQLCAEYGAGIYVCEMITARAVVERHPGTMHMMTFGEHEKPRSMQLYGVDPKTMREAVKIIVGEGLADHIDSNFGCPVAKVTRKGGGAALPFKRRLFADIVRESAVAAAEAGVPFTVKFRVGIDDDHQTFLDAGRIAEAEGAAAVSLHARTAAQRYSGQADWTKVAALKEAVTSIPVLGNGDIFSAADALRMIAETGCDGVVVGRGCLGRPWLFGELEAAFAGREVPQGPNLGEVARVLRRHAELLVAHDGSVKAMRDLRKHMAWYFMGFPVGSELRRGFAMVSSMDELDDLLARLDHDTPFPDNADGPRGRQGSPGKVTLPHGWLDDPDDDCVPEAEDMHSGG</sequence>
<evidence type="ECO:0000256" key="8">
    <source>
        <dbReference type="ARBA" id="ARBA00022884"/>
    </source>
</evidence>
<evidence type="ECO:0000256" key="3">
    <source>
        <dbReference type="ARBA" id="ARBA00022555"/>
    </source>
</evidence>
<feature type="active site" description="Proton donor" evidence="13">
    <location>
        <position position="125"/>
    </location>
</feature>
<feature type="region of interest" description="Disordered" evidence="15">
    <location>
        <begin position="347"/>
        <end position="393"/>
    </location>
</feature>
<accession>A0A1H8YLC8</accession>
<evidence type="ECO:0000256" key="12">
    <source>
        <dbReference type="PIRNR" id="PIRNR006621"/>
    </source>
</evidence>
<name>A0A1H8YLC8_9PSEU</name>
<comment type="catalytic activity">
    <reaction evidence="11">
        <text>a 5,6-dihydrouridine in tRNA + NAD(+) = a uridine in tRNA + NADH + H(+)</text>
        <dbReference type="Rhea" id="RHEA:54452"/>
        <dbReference type="Rhea" id="RHEA-COMP:13339"/>
        <dbReference type="Rhea" id="RHEA-COMP:13887"/>
        <dbReference type="ChEBI" id="CHEBI:15378"/>
        <dbReference type="ChEBI" id="CHEBI:57540"/>
        <dbReference type="ChEBI" id="CHEBI:57945"/>
        <dbReference type="ChEBI" id="CHEBI:65315"/>
        <dbReference type="ChEBI" id="CHEBI:74443"/>
    </reaction>
</comment>
<dbReference type="GO" id="GO:0000049">
    <property type="term" value="F:tRNA binding"/>
    <property type="evidence" value="ECO:0007669"/>
    <property type="project" value="UniProtKB-KW"/>
</dbReference>
<dbReference type="AlphaFoldDB" id="A0A1H8YLC8"/>
<keyword evidence="3" id="KW-0820">tRNA-binding</keyword>
<keyword evidence="6 12" id="KW-0819">tRNA processing</keyword>
<dbReference type="Gene3D" id="3.20.20.70">
    <property type="entry name" value="Aldolase class I"/>
    <property type="match status" value="1"/>
</dbReference>
<dbReference type="EC" id="1.3.1.-" evidence="12"/>
<dbReference type="PANTHER" id="PTHR45846">
    <property type="entry name" value="TRNA-DIHYDROURIDINE(47) SYNTHASE [NAD(P)(+)]-LIKE"/>
    <property type="match status" value="1"/>
</dbReference>
<comment type="cofactor">
    <cofactor evidence="1 12 14">
        <name>FMN</name>
        <dbReference type="ChEBI" id="CHEBI:58210"/>
    </cofactor>
</comment>
<evidence type="ECO:0000256" key="1">
    <source>
        <dbReference type="ARBA" id="ARBA00001917"/>
    </source>
</evidence>
<evidence type="ECO:0000256" key="13">
    <source>
        <dbReference type="PIRSR" id="PIRSR006621-1"/>
    </source>
</evidence>
<dbReference type="InterPro" id="IPR013785">
    <property type="entry name" value="Aldolase_TIM"/>
</dbReference>
<dbReference type="CDD" id="cd02801">
    <property type="entry name" value="DUS_like_FMN"/>
    <property type="match status" value="1"/>
</dbReference>
<keyword evidence="14" id="KW-0547">Nucleotide-binding</keyword>
<proteinExistence type="inferred from homology"/>
<dbReference type="FunFam" id="1.10.1200.80:FF:000003">
    <property type="entry name" value="tRNA-dihydrouridine synthase"/>
    <property type="match status" value="1"/>
</dbReference>
<gene>
    <name evidence="17" type="ORF">SAMN04489732_123153</name>
</gene>
<protein>
    <recommendedName>
        <fullName evidence="12">tRNA-dihydrouridine synthase</fullName>
        <ecNumber evidence="12">1.3.1.-</ecNumber>
    </recommendedName>
</protein>
<keyword evidence="4 12" id="KW-0285">Flavoprotein</keyword>
<feature type="domain" description="DUS-like FMN-binding" evidence="16">
    <location>
        <begin position="38"/>
        <end position="342"/>
    </location>
</feature>
<feature type="binding site" evidence="14">
    <location>
        <begin position="40"/>
        <end position="42"/>
    </location>
    <ligand>
        <name>FMN</name>
        <dbReference type="ChEBI" id="CHEBI:58210"/>
    </ligand>
</feature>
<dbReference type="InterPro" id="IPR035587">
    <property type="entry name" value="DUS-like_FMN-bd"/>
</dbReference>
<dbReference type="Pfam" id="PF01207">
    <property type="entry name" value="Dus"/>
    <property type="match status" value="1"/>
</dbReference>
<dbReference type="GO" id="GO:0050660">
    <property type="term" value="F:flavin adenine dinucleotide binding"/>
    <property type="evidence" value="ECO:0007669"/>
    <property type="project" value="InterPro"/>
</dbReference>
<feature type="compositionally biased region" description="Acidic residues" evidence="15">
    <location>
        <begin position="376"/>
        <end position="386"/>
    </location>
</feature>
<evidence type="ECO:0000256" key="2">
    <source>
        <dbReference type="ARBA" id="ARBA00002790"/>
    </source>
</evidence>
<evidence type="ECO:0000256" key="5">
    <source>
        <dbReference type="ARBA" id="ARBA00022643"/>
    </source>
</evidence>
<evidence type="ECO:0000256" key="4">
    <source>
        <dbReference type="ARBA" id="ARBA00022630"/>
    </source>
</evidence>
<dbReference type="EMBL" id="FOEF01000023">
    <property type="protein sequence ID" value="SEP53024.1"/>
    <property type="molecule type" value="Genomic_DNA"/>
</dbReference>
<evidence type="ECO:0000256" key="11">
    <source>
        <dbReference type="ARBA" id="ARBA00048802"/>
    </source>
</evidence>
<dbReference type="PANTHER" id="PTHR45846:SF1">
    <property type="entry name" value="TRNA-DIHYDROURIDINE(47) SYNTHASE [NAD(P)(+)]-LIKE"/>
    <property type="match status" value="1"/>
</dbReference>
<evidence type="ECO:0000256" key="7">
    <source>
        <dbReference type="ARBA" id="ARBA00022857"/>
    </source>
</evidence>
<keyword evidence="8" id="KW-0694">RNA-binding</keyword>
<reference evidence="17 18" key="1">
    <citation type="submission" date="2016-10" db="EMBL/GenBank/DDBJ databases">
        <authorList>
            <person name="de Groot N.N."/>
        </authorList>
    </citation>
    <scope>NUCLEOTIDE SEQUENCE [LARGE SCALE GENOMIC DNA]</scope>
    <source>
        <strain evidence="17 18">DSM 44993</strain>
    </source>
</reference>
<dbReference type="SUPFAM" id="SSF51395">
    <property type="entry name" value="FMN-linked oxidoreductases"/>
    <property type="match status" value="1"/>
</dbReference>
<evidence type="ECO:0000256" key="15">
    <source>
        <dbReference type="SAM" id="MobiDB-lite"/>
    </source>
</evidence>
<keyword evidence="5 12" id="KW-0288">FMN</keyword>
<dbReference type="InterPro" id="IPR001269">
    <property type="entry name" value="DUS_fam"/>
</dbReference>
<keyword evidence="7" id="KW-0521">NADP</keyword>
<evidence type="ECO:0000256" key="14">
    <source>
        <dbReference type="PIRSR" id="PIRSR006621-2"/>
    </source>
</evidence>
<evidence type="ECO:0000256" key="10">
    <source>
        <dbReference type="ARBA" id="ARBA00048205"/>
    </source>
</evidence>
<dbReference type="Gene3D" id="1.10.1200.80">
    <property type="entry name" value="Putative flavin oxidoreducatase, domain 2"/>
    <property type="match status" value="1"/>
</dbReference>
<dbReference type="GO" id="GO:0017150">
    <property type="term" value="F:tRNA dihydrouridine synthase activity"/>
    <property type="evidence" value="ECO:0007669"/>
    <property type="project" value="InterPro"/>
</dbReference>
<dbReference type="InterPro" id="IPR004652">
    <property type="entry name" value="DusB-like"/>
</dbReference>
<comment type="similarity">
    <text evidence="12">Belongs to the dus family.</text>
</comment>
<dbReference type="STRING" id="394193.SAMN04489732_123153"/>
<feature type="binding site" evidence="14">
    <location>
        <position position="197"/>
    </location>
    <ligand>
        <name>FMN</name>
        <dbReference type="ChEBI" id="CHEBI:58210"/>
    </ligand>
</feature>
<dbReference type="NCBIfam" id="TIGR00737">
    <property type="entry name" value="nifR3_yhdG"/>
    <property type="match status" value="1"/>
</dbReference>
<organism evidence="17 18">
    <name type="scientific">Amycolatopsis saalfeldensis</name>
    <dbReference type="NCBI Taxonomy" id="394193"/>
    <lineage>
        <taxon>Bacteria</taxon>
        <taxon>Bacillati</taxon>
        <taxon>Actinomycetota</taxon>
        <taxon>Actinomycetes</taxon>
        <taxon>Pseudonocardiales</taxon>
        <taxon>Pseudonocardiaceae</taxon>
        <taxon>Amycolatopsis</taxon>
    </lineage>
</organism>